<evidence type="ECO:0000313" key="1">
    <source>
        <dbReference type="EMBL" id="VEL08437.1"/>
    </source>
</evidence>
<dbReference type="AlphaFoldDB" id="A0A448WCJ6"/>
<proteinExistence type="predicted"/>
<keyword evidence="2" id="KW-1185">Reference proteome</keyword>
<organism evidence="1 2">
    <name type="scientific">Protopolystoma xenopodis</name>
    <dbReference type="NCBI Taxonomy" id="117903"/>
    <lineage>
        <taxon>Eukaryota</taxon>
        <taxon>Metazoa</taxon>
        <taxon>Spiralia</taxon>
        <taxon>Lophotrochozoa</taxon>
        <taxon>Platyhelminthes</taxon>
        <taxon>Monogenea</taxon>
        <taxon>Polyopisthocotylea</taxon>
        <taxon>Polystomatidea</taxon>
        <taxon>Polystomatidae</taxon>
        <taxon>Protopolystoma</taxon>
    </lineage>
</organism>
<gene>
    <name evidence="1" type="ORF">PXEA_LOCUS1877</name>
</gene>
<name>A0A448WCJ6_9PLAT</name>
<accession>A0A448WCJ6</accession>
<dbReference type="EMBL" id="CAAALY010003962">
    <property type="protein sequence ID" value="VEL08437.1"/>
    <property type="molecule type" value="Genomic_DNA"/>
</dbReference>
<dbReference type="Proteomes" id="UP000784294">
    <property type="component" value="Unassembled WGS sequence"/>
</dbReference>
<protein>
    <submittedName>
        <fullName evidence="1">Uncharacterized protein</fullName>
    </submittedName>
</protein>
<evidence type="ECO:0000313" key="2">
    <source>
        <dbReference type="Proteomes" id="UP000784294"/>
    </source>
</evidence>
<sequence length="172" mass="18979">MNILLQNYVYASLPFTQTRKRKNCGSGHFGADSEVSAKDPVGTSYSPVGVFQSISTASCPTSGVAPLRPHQILSESQIKLTTAPRFLHSRSLGSSDKNDIKCHPVQQHGQPIDLNCNQACIITKSLLDTYAQGEQITQFGRLPSPNSNLHKVQLTNTYFGQMHKPCWVSTFW</sequence>
<comment type="caution">
    <text evidence="1">The sequence shown here is derived from an EMBL/GenBank/DDBJ whole genome shotgun (WGS) entry which is preliminary data.</text>
</comment>
<reference evidence="1" key="1">
    <citation type="submission" date="2018-11" db="EMBL/GenBank/DDBJ databases">
        <authorList>
            <consortium name="Pathogen Informatics"/>
        </authorList>
    </citation>
    <scope>NUCLEOTIDE SEQUENCE</scope>
</reference>